<evidence type="ECO:0000256" key="3">
    <source>
        <dbReference type="ARBA" id="ARBA00022679"/>
    </source>
</evidence>
<evidence type="ECO:0000313" key="10">
    <source>
        <dbReference type="EMBL" id="KKK95834.1"/>
    </source>
</evidence>
<dbReference type="InterPro" id="IPR039430">
    <property type="entry name" value="Thymidylate_kin-like_dom"/>
</dbReference>
<reference evidence="10" key="1">
    <citation type="journal article" date="2015" name="Nature">
        <title>Complex archaea that bridge the gap between prokaryotes and eukaryotes.</title>
        <authorList>
            <person name="Spang A."/>
            <person name="Saw J.H."/>
            <person name="Jorgensen S.L."/>
            <person name="Zaremba-Niedzwiedzka K."/>
            <person name="Martijn J."/>
            <person name="Lind A.E."/>
            <person name="van Eijk R."/>
            <person name="Schleper C."/>
            <person name="Guy L."/>
            <person name="Ettema T.J."/>
        </authorList>
    </citation>
    <scope>NUCLEOTIDE SEQUENCE</scope>
</reference>
<comment type="catalytic activity">
    <reaction evidence="8">
        <text>dTMP + ATP = dTDP + ADP</text>
        <dbReference type="Rhea" id="RHEA:13517"/>
        <dbReference type="ChEBI" id="CHEBI:30616"/>
        <dbReference type="ChEBI" id="CHEBI:58369"/>
        <dbReference type="ChEBI" id="CHEBI:63528"/>
        <dbReference type="ChEBI" id="CHEBI:456216"/>
        <dbReference type="EC" id="2.7.4.9"/>
    </reaction>
</comment>
<dbReference type="HAMAP" id="MF_00165">
    <property type="entry name" value="Thymidylate_kinase"/>
    <property type="match status" value="1"/>
</dbReference>
<dbReference type="GO" id="GO:0005524">
    <property type="term" value="F:ATP binding"/>
    <property type="evidence" value="ECO:0007669"/>
    <property type="project" value="UniProtKB-KW"/>
</dbReference>
<dbReference type="GO" id="GO:0004798">
    <property type="term" value="F:dTMP kinase activity"/>
    <property type="evidence" value="ECO:0007669"/>
    <property type="project" value="UniProtKB-EC"/>
</dbReference>
<dbReference type="CDD" id="cd01672">
    <property type="entry name" value="TMPK"/>
    <property type="match status" value="1"/>
</dbReference>
<name>A0A0F9BZN3_9ZZZZ</name>
<evidence type="ECO:0000256" key="5">
    <source>
        <dbReference type="ARBA" id="ARBA00022741"/>
    </source>
</evidence>
<keyword evidence="6" id="KW-0418">Kinase</keyword>
<evidence type="ECO:0000256" key="1">
    <source>
        <dbReference type="ARBA" id="ARBA00009776"/>
    </source>
</evidence>
<evidence type="ECO:0000256" key="2">
    <source>
        <dbReference type="ARBA" id="ARBA00012980"/>
    </source>
</evidence>
<organism evidence="10">
    <name type="scientific">marine sediment metagenome</name>
    <dbReference type="NCBI Taxonomy" id="412755"/>
    <lineage>
        <taxon>unclassified sequences</taxon>
        <taxon>metagenomes</taxon>
        <taxon>ecological metagenomes</taxon>
    </lineage>
</organism>
<comment type="caution">
    <text evidence="10">The sequence shown here is derived from an EMBL/GenBank/DDBJ whole genome shotgun (WGS) entry which is preliminary data.</text>
</comment>
<sequence length="228" mass="26282">MSKGFFIVFEGPDGSGKSTQSELLYKKLSADGYSCVKTEEPGGTLEGEKIRDLLLNPVFNLCPKAELFLFLADRSEHVNRIIYPELNDGKIVICSRYIYSTLVYQGFARKIVEIEFLKKINMFAVNDIVPNIVFYLDIIPEKGLSKAKKNTFKKYYFQGGDRIEMEGISFQHRVREGYLSLASQYSSIFTLIKCDRSIQEINNNIYNLTKRRLKNDRNGKNRKGQNKR</sequence>
<dbReference type="AlphaFoldDB" id="A0A0F9BZN3"/>
<dbReference type="Gene3D" id="3.40.50.300">
    <property type="entry name" value="P-loop containing nucleotide triphosphate hydrolases"/>
    <property type="match status" value="1"/>
</dbReference>
<protein>
    <recommendedName>
        <fullName evidence="2">dTMP kinase</fullName>
        <ecNumber evidence="2">2.7.4.9</ecNumber>
    </recommendedName>
</protein>
<dbReference type="InterPro" id="IPR018094">
    <property type="entry name" value="Thymidylate_kinase"/>
</dbReference>
<evidence type="ECO:0000256" key="8">
    <source>
        <dbReference type="ARBA" id="ARBA00048743"/>
    </source>
</evidence>
<keyword evidence="3" id="KW-0808">Transferase</keyword>
<dbReference type="FunFam" id="3.40.50.300:FF:000225">
    <property type="entry name" value="Thymidylate kinase"/>
    <property type="match status" value="1"/>
</dbReference>
<keyword evidence="5" id="KW-0547">Nucleotide-binding</keyword>
<dbReference type="NCBIfam" id="TIGR00041">
    <property type="entry name" value="DTMP_kinase"/>
    <property type="match status" value="1"/>
</dbReference>
<keyword evidence="7" id="KW-0067">ATP-binding</keyword>
<evidence type="ECO:0000256" key="7">
    <source>
        <dbReference type="ARBA" id="ARBA00022840"/>
    </source>
</evidence>
<dbReference type="EMBL" id="LAZR01046736">
    <property type="protein sequence ID" value="KKK95834.1"/>
    <property type="molecule type" value="Genomic_DNA"/>
</dbReference>
<dbReference type="PANTHER" id="PTHR10344:SF4">
    <property type="entry name" value="UMP-CMP KINASE 2, MITOCHONDRIAL"/>
    <property type="match status" value="1"/>
</dbReference>
<proteinExistence type="inferred from homology"/>
<dbReference type="PANTHER" id="PTHR10344">
    <property type="entry name" value="THYMIDYLATE KINASE"/>
    <property type="match status" value="1"/>
</dbReference>
<gene>
    <name evidence="10" type="ORF">LCGC14_2668850</name>
</gene>
<dbReference type="GO" id="GO:0006233">
    <property type="term" value="P:dTDP biosynthetic process"/>
    <property type="evidence" value="ECO:0007669"/>
    <property type="project" value="InterPro"/>
</dbReference>
<evidence type="ECO:0000256" key="6">
    <source>
        <dbReference type="ARBA" id="ARBA00022777"/>
    </source>
</evidence>
<dbReference type="GO" id="GO:0006227">
    <property type="term" value="P:dUDP biosynthetic process"/>
    <property type="evidence" value="ECO:0007669"/>
    <property type="project" value="TreeGrafter"/>
</dbReference>
<evidence type="ECO:0000259" key="9">
    <source>
        <dbReference type="Pfam" id="PF02223"/>
    </source>
</evidence>
<evidence type="ECO:0000256" key="4">
    <source>
        <dbReference type="ARBA" id="ARBA00022727"/>
    </source>
</evidence>
<keyword evidence="4" id="KW-0545">Nucleotide biosynthesis</keyword>
<dbReference type="GO" id="GO:0006235">
    <property type="term" value="P:dTTP biosynthetic process"/>
    <property type="evidence" value="ECO:0007669"/>
    <property type="project" value="TreeGrafter"/>
</dbReference>
<comment type="similarity">
    <text evidence="1">Belongs to the thymidylate kinase family.</text>
</comment>
<dbReference type="EC" id="2.7.4.9" evidence="2"/>
<dbReference type="SUPFAM" id="SSF52540">
    <property type="entry name" value="P-loop containing nucleoside triphosphate hydrolases"/>
    <property type="match status" value="1"/>
</dbReference>
<dbReference type="Pfam" id="PF02223">
    <property type="entry name" value="Thymidylate_kin"/>
    <property type="match status" value="1"/>
</dbReference>
<dbReference type="InterPro" id="IPR027417">
    <property type="entry name" value="P-loop_NTPase"/>
</dbReference>
<feature type="domain" description="Thymidylate kinase-like" evidence="9">
    <location>
        <begin position="9"/>
        <end position="205"/>
    </location>
</feature>
<accession>A0A0F9BZN3</accession>
<dbReference type="GO" id="GO:0005829">
    <property type="term" value="C:cytosol"/>
    <property type="evidence" value="ECO:0007669"/>
    <property type="project" value="TreeGrafter"/>
</dbReference>